<keyword evidence="4" id="KW-0732">Signal</keyword>
<evidence type="ECO:0000259" key="12">
    <source>
        <dbReference type="Pfam" id="PF04577"/>
    </source>
</evidence>
<feature type="domain" description="Glycosyltransferase 61 catalytic" evidence="12">
    <location>
        <begin position="76"/>
        <end position="154"/>
    </location>
</feature>
<evidence type="ECO:0000256" key="8">
    <source>
        <dbReference type="ARBA" id="ARBA00042574"/>
    </source>
</evidence>
<keyword evidence="6" id="KW-0325">Glycoprotein</keyword>
<evidence type="ECO:0000256" key="5">
    <source>
        <dbReference type="ARBA" id="ARBA00022824"/>
    </source>
</evidence>
<keyword evidence="14" id="KW-1185">Reference proteome</keyword>
<comment type="catalytic activity">
    <reaction evidence="9">
        <text>L-seryl-[protein] + UDP-N-acetyl-alpha-D-glucosamine = 3-O-(N-acetyl-beta-D-glucosaminyl)-L-seryl-[protein] + UDP + H(+)</text>
        <dbReference type="Rhea" id="RHEA:48904"/>
        <dbReference type="Rhea" id="RHEA-COMP:9863"/>
        <dbReference type="Rhea" id="RHEA-COMP:12251"/>
        <dbReference type="ChEBI" id="CHEBI:15378"/>
        <dbReference type="ChEBI" id="CHEBI:29999"/>
        <dbReference type="ChEBI" id="CHEBI:57705"/>
        <dbReference type="ChEBI" id="CHEBI:58223"/>
        <dbReference type="ChEBI" id="CHEBI:90838"/>
        <dbReference type="EC" id="2.4.1.255"/>
    </reaction>
</comment>
<dbReference type="Pfam" id="PF04577">
    <property type="entry name" value="Glyco_transf_61"/>
    <property type="match status" value="1"/>
</dbReference>
<evidence type="ECO:0000256" key="1">
    <source>
        <dbReference type="ARBA" id="ARBA00011970"/>
    </source>
</evidence>
<dbReference type="PANTHER" id="PTHR20961">
    <property type="entry name" value="GLYCOSYLTRANSFERASE"/>
    <property type="match status" value="1"/>
</dbReference>
<dbReference type="EC" id="2.4.1.255" evidence="1"/>
<gene>
    <name evidence="13" type="ORF">C0Q70_14644</name>
</gene>
<proteinExistence type="predicted"/>
<keyword evidence="2" id="KW-0328">Glycosyltransferase</keyword>
<evidence type="ECO:0000256" key="7">
    <source>
        <dbReference type="ARBA" id="ARBA00040944"/>
    </source>
</evidence>
<evidence type="ECO:0000313" key="14">
    <source>
        <dbReference type="Proteomes" id="UP000245119"/>
    </source>
</evidence>
<accession>A0A2T7NSM4</accession>
<reference evidence="13 14" key="1">
    <citation type="submission" date="2018-04" db="EMBL/GenBank/DDBJ databases">
        <title>The genome of golden apple snail Pomacea canaliculata provides insight into stress tolerance and invasive adaptation.</title>
        <authorList>
            <person name="Liu C."/>
            <person name="Liu B."/>
            <person name="Ren Y."/>
            <person name="Zhang Y."/>
            <person name="Wang H."/>
            <person name="Li S."/>
            <person name="Jiang F."/>
            <person name="Yin L."/>
            <person name="Zhang G."/>
            <person name="Qian W."/>
            <person name="Fan W."/>
        </authorList>
    </citation>
    <scope>NUCLEOTIDE SEQUENCE [LARGE SCALE GENOMIC DNA]</scope>
    <source>
        <strain evidence="13">SZHN2017</strain>
        <tissue evidence="13">Muscle</tissue>
    </source>
</reference>
<evidence type="ECO:0000256" key="3">
    <source>
        <dbReference type="ARBA" id="ARBA00022679"/>
    </source>
</evidence>
<feature type="region of interest" description="Disordered" evidence="11">
    <location>
        <begin position="253"/>
        <end position="286"/>
    </location>
</feature>
<comment type="caution">
    <text evidence="13">The sequence shown here is derived from an EMBL/GenBank/DDBJ whole genome shotgun (WGS) entry which is preliminary data.</text>
</comment>
<evidence type="ECO:0000256" key="6">
    <source>
        <dbReference type="ARBA" id="ARBA00023180"/>
    </source>
</evidence>
<dbReference type="EMBL" id="PZQS01000009">
    <property type="protein sequence ID" value="PVD24174.1"/>
    <property type="molecule type" value="Genomic_DNA"/>
</dbReference>
<dbReference type="PANTHER" id="PTHR20961:SF148">
    <property type="entry name" value="EGF DOMAIN-SPECIFIC O-LINKED N-ACETYLGLUCOSAMINE TRANSFERASE"/>
    <property type="match status" value="1"/>
</dbReference>
<evidence type="ECO:0000256" key="2">
    <source>
        <dbReference type="ARBA" id="ARBA00022676"/>
    </source>
</evidence>
<keyword evidence="5" id="KW-0256">Endoplasmic reticulum</keyword>
<evidence type="ECO:0000313" key="13">
    <source>
        <dbReference type="EMBL" id="PVD24174.1"/>
    </source>
</evidence>
<dbReference type="STRING" id="400727.A0A2T7NSM4"/>
<keyword evidence="3" id="KW-0808">Transferase</keyword>
<dbReference type="GO" id="GO:0097363">
    <property type="term" value="F:protein O-acetylglucosaminyltransferase activity"/>
    <property type="evidence" value="ECO:0007669"/>
    <property type="project" value="UniProtKB-EC"/>
</dbReference>
<dbReference type="GO" id="GO:0005788">
    <property type="term" value="C:endoplasmic reticulum lumen"/>
    <property type="evidence" value="ECO:0007669"/>
    <property type="project" value="TreeGrafter"/>
</dbReference>
<evidence type="ECO:0000256" key="10">
    <source>
        <dbReference type="ARBA" id="ARBA00049432"/>
    </source>
</evidence>
<protein>
    <recommendedName>
        <fullName evidence="7">EGF domain-specific O-linked N-acetylglucosamine transferase</fullName>
        <ecNumber evidence="1">2.4.1.255</ecNumber>
    </recommendedName>
    <alternativeName>
        <fullName evidence="8">Extracellular O-linked N-acetylglucosamine transferase</fullName>
    </alternativeName>
</protein>
<evidence type="ECO:0000256" key="4">
    <source>
        <dbReference type="ARBA" id="ARBA00022729"/>
    </source>
</evidence>
<name>A0A2T7NSM4_POMCA</name>
<comment type="catalytic activity">
    <reaction evidence="10">
        <text>L-threonyl-[protein] + UDP-N-acetyl-alpha-D-glucosamine = 3-O-(N-acetyl-beta-D-glucosaminyl)-L-threonyl-[protein] + UDP + H(+)</text>
        <dbReference type="Rhea" id="RHEA:48908"/>
        <dbReference type="Rhea" id="RHEA-COMP:11060"/>
        <dbReference type="Rhea" id="RHEA-COMP:12252"/>
        <dbReference type="ChEBI" id="CHEBI:15378"/>
        <dbReference type="ChEBI" id="CHEBI:30013"/>
        <dbReference type="ChEBI" id="CHEBI:57705"/>
        <dbReference type="ChEBI" id="CHEBI:58223"/>
        <dbReference type="ChEBI" id="CHEBI:90840"/>
        <dbReference type="EC" id="2.4.1.255"/>
    </reaction>
</comment>
<dbReference type="AlphaFoldDB" id="A0A2T7NSM4"/>
<dbReference type="InterPro" id="IPR007657">
    <property type="entry name" value="Glycosyltransferase_61"/>
</dbReference>
<dbReference type="OrthoDB" id="529273at2759"/>
<organism evidence="13 14">
    <name type="scientific">Pomacea canaliculata</name>
    <name type="common">Golden apple snail</name>
    <dbReference type="NCBI Taxonomy" id="400727"/>
    <lineage>
        <taxon>Eukaryota</taxon>
        <taxon>Metazoa</taxon>
        <taxon>Spiralia</taxon>
        <taxon>Lophotrochozoa</taxon>
        <taxon>Mollusca</taxon>
        <taxon>Gastropoda</taxon>
        <taxon>Caenogastropoda</taxon>
        <taxon>Architaenioglossa</taxon>
        <taxon>Ampullarioidea</taxon>
        <taxon>Ampullariidae</taxon>
        <taxon>Pomacea</taxon>
    </lineage>
</organism>
<dbReference type="InterPro" id="IPR049625">
    <property type="entry name" value="Glyco_transf_61_cat"/>
</dbReference>
<evidence type="ECO:0000256" key="9">
    <source>
        <dbReference type="ARBA" id="ARBA00048317"/>
    </source>
</evidence>
<sequence>MLDDDGKGWKDQRESEENCSFVCKVCIKQAVFSLLARMRRGLYYNMPLIPGCYGSSLIRSFSHHLIHRLRIPQNGPLESKIRVTLLTRSTQYRQILNQDQLLRSLQTDVEMEVQQVDFNRTVPFLKQIEISHNTDILIGMHGAGLTHMLFQPDWGVIFELYNCEDAGCYLDLSRLRGIRYLTWKNKQLLTQEDEGHHPTLGAHAKFTNYAFDVDEFMRLVRLGAAYVKHHPAFHAAHTARFFSTELQQEKQHQDSITLQKQYQQHKENHGISGSIPPEKLNSFPRDDLEHLPPTLSLVQANLSTAARIKIGWLVLVVKGGAGHPTRGTVAEMVIFEAVIGQVMTDLRRLRGRQQVRGARQMRRQVRRQAGRWMVDKAAGDDGRLVATVVNSPALPEVCLAALVTRI</sequence>
<evidence type="ECO:0000256" key="11">
    <source>
        <dbReference type="SAM" id="MobiDB-lite"/>
    </source>
</evidence>
<dbReference type="Proteomes" id="UP000245119">
    <property type="component" value="Linkage Group LG9"/>
</dbReference>